<sequence length="89" mass="9354">MVLVTENPAVLARAEVWIGPLSGPGLARGVELFCPSGRLVMSDIAFEDAVSCVLPAPGRCRIRIEPSTEGGTSCVRFLVDCGSHDVARA</sequence>
<evidence type="ECO:0000313" key="4">
    <source>
        <dbReference type="EMBL" id="CAB5028922.1"/>
    </source>
</evidence>
<gene>
    <name evidence="1" type="ORF">UFOPK2754_00909</name>
    <name evidence="2" type="ORF">UFOPK3139_03246</name>
    <name evidence="3" type="ORF">UFOPK3543_01617</name>
    <name evidence="4" type="ORF">UFOPK3967_03276</name>
</gene>
<evidence type="ECO:0000313" key="1">
    <source>
        <dbReference type="EMBL" id="CAB4737256.1"/>
    </source>
</evidence>
<accession>A0A6J7RJK5</accession>
<reference evidence="4" key="1">
    <citation type="submission" date="2020-05" db="EMBL/GenBank/DDBJ databases">
        <authorList>
            <person name="Chiriac C."/>
            <person name="Salcher M."/>
            <person name="Ghai R."/>
            <person name="Kavagutti S V."/>
        </authorList>
    </citation>
    <scope>NUCLEOTIDE SEQUENCE</scope>
</reference>
<dbReference type="EMBL" id="CAFBMH010000058">
    <property type="protein sequence ID" value="CAB4912753.1"/>
    <property type="molecule type" value="Genomic_DNA"/>
</dbReference>
<dbReference type="EMBL" id="CAFBOS010000359">
    <property type="protein sequence ID" value="CAB5028922.1"/>
    <property type="molecule type" value="Genomic_DNA"/>
</dbReference>
<dbReference type="EMBL" id="CAEZYR010000025">
    <property type="protein sequence ID" value="CAB4737256.1"/>
    <property type="molecule type" value="Genomic_DNA"/>
</dbReference>
<dbReference type="EMBL" id="CAFABA010000238">
    <property type="protein sequence ID" value="CAB4836801.1"/>
    <property type="molecule type" value="Genomic_DNA"/>
</dbReference>
<evidence type="ECO:0000313" key="2">
    <source>
        <dbReference type="EMBL" id="CAB4836801.1"/>
    </source>
</evidence>
<protein>
    <submittedName>
        <fullName evidence="4">Unannotated protein</fullName>
    </submittedName>
</protein>
<proteinExistence type="predicted"/>
<name>A0A6J7RJK5_9ZZZZ</name>
<dbReference type="AlphaFoldDB" id="A0A6J7RJK5"/>
<evidence type="ECO:0000313" key="3">
    <source>
        <dbReference type="EMBL" id="CAB4912753.1"/>
    </source>
</evidence>
<organism evidence="4">
    <name type="scientific">freshwater metagenome</name>
    <dbReference type="NCBI Taxonomy" id="449393"/>
    <lineage>
        <taxon>unclassified sequences</taxon>
        <taxon>metagenomes</taxon>
        <taxon>ecological metagenomes</taxon>
    </lineage>
</organism>